<comment type="caution">
    <text evidence="12">The sequence shown here is derived from an EMBL/GenBank/DDBJ whole genome shotgun (WGS) entry which is preliminary data.</text>
</comment>
<dbReference type="EMBL" id="JADWDC010000054">
    <property type="protein sequence ID" value="MCC0178762.1"/>
    <property type="molecule type" value="Genomic_DNA"/>
</dbReference>
<keyword evidence="13" id="KW-1185">Reference proteome</keyword>
<evidence type="ECO:0000313" key="13">
    <source>
        <dbReference type="Proteomes" id="UP000729733"/>
    </source>
</evidence>
<dbReference type="InterPro" id="IPR013785">
    <property type="entry name" value="Aldolase_TIM"/>
</dbReference>
<evidence type="ECO:0000256" key="10">
    <source>
        <dbReference type="HAMAP-Rule" id="MF_00135"/>
    </source>
</evidence>
<evidence type="ECO:0000259" key="11">
    <source>
        <dbReference type="Pfam" id="PF00697"/>
    </source>
</evidence>
<accession>A0A964BU55</accession>
<dbReference type="InterPro" id="IPR001240">
    <property type="entry name" value="PRAI_dom"/>
</dbReference>
<evidence type="ECO:0000256" key="9">
    <source>
        <dbReference type="ARBA" id="ARBA00023235"/>
    </source>
</evidence>
<dbReference type="GO" id="GO:0000162">
    <property type="term" value="P:L-tryptophan biosynthetic process"/>
    <property type="evidence" value="ECO:0007669"/>
    <property type="project" value="UniProtKB-UniRule"/>
</dbReference>
<dbReference type="GO" id="GO:0004640">
    <property type="term" value="F:phosphoribosylanthranilate isomerase activity"/>
    <property type="evidence" value="ECO:0007669"/>
    <property type="project" value="UniProtKB-UniRule"/>
</dbReference>
<evidence type="ECO:0000256" key="3">
    <source>
        <dbReference type="ARBA" id="ARBA00007571"/>
    </source>
</evidence>
<proteinExistence type="inferred from homology"/>
<dbReference type="AlphaFoldDB" id="A0A964BU55"/>
<dbReference type="EC" id="5.3.1.24" evidence="4 10"/>
<dbReference type="Proteomes" id="UP000729733">
    <property type="component" value="Unassembled WGS sequence"/>
</dbReference>
<evidence type="ECO:0000256" key="7">
    <source>
        <dbReference type="ARBA" id="ARBA00022822"/>
    </source>
</evidence>
<comment type="catalytic activity">
    <reaction evidence="1 10">
        <text>N-(5-phospho-beta-D-ribosyl)anthranilate = 1-(2-carboxyphenylamino)-1-deoxy-D-ribulose 5-phosphate</text>
        <dbReference type="Rhea" id="RHEA:21540"/>
        <dbReference type="ChEBI" id="CHEBI:18277"/>
        <dbReference type="ChEBI" id="CHEBI:58613"/>
        <dbReference type="EC" id="5.3.1.24"/>
    </reaction>
</comment>
<keyword evidence="7 10" id="KW-0822">Tryptophan biosynthesis</keyword>
<dbReference type="PANTHER" id="PTHR42894">
    <property type="entry name" value="N-(5'-PHOSPHORIBOSYL)ANTHRANILATE ISOMERASE"/>
    <property type="match status" value="1"/>
</dbReference>
<evidence type="ECO:0000256" key="5">
    <source>
        <dbReference type="ARBA" id="ARBA00022272"/>
    </source>
</evidence>
<evidence type="ECO:0000313" key="12">
    <source>
        <dbReference type="EMBL" id="MCC0178762.1"/>
    </source>
</evidence>
<gene>
    <name evidence="10" type="primary">trpF</name>
    <name evidence="12" type="ORF">I4641_17465</name>
</gene>
<sequence length="211" mass="23195">MRVKICGLTQVNQAQEIVTQGANSLGFICVERSPRYIPPEKIKAIAISLPSKIDKVGVFADHSLAEITKTVAIARLTSVQLHGAESPDFCDRLRQALPPNIELIKAFRIKTPTSLEDVEAYLDRVDTLLLDAYHPQMLGGTGHTIDWQDLQQFHSSLPWMLAGGLTPDNINDALSRLKPDGIDLSSGVERAPGDKDLTKVTQLFEKLASVR</sequence>
<dbReference type="InterPro" id="IPR011060">
    <property type="entry name" value="RibuloseP-bd_barrel"/>
</dbReference>
<comment type="similarity">
    <text evidence="3 10">Belongs to the TrpF family.</text>
</comment>
<organism evidence="12 13">
    <name type="scientific">Waterburya agarophytonicola KI4</name>
    <dbReference type="NCBI Taxonomy" id="2874699"/>
    <lineage>
        <taxon>Bacteria</taxon>
        <taxon>Bacillati</taxon>
        <taxon>Cyanobacteriota</taxon>
        <taxon>Cyanophyceae</taxon>
        <taxon>Pleurocapsales</taxon>
        <taxon>Hyellaceae</taxon>
        <taxon>Waterburya</taxon>
        <taxon>Waterburya agarophytonicola</taxon>
    </lineage>
</organism>
<dbReference type="NCBIfam" id="NF002298">
    <property type="entry name" value="PRK01222.1-4"/>
    <property type="match status" value="1"/>
</dbReference>
<name>A0A964BU55_9CYAN</name>
<dbReference type="RefSeq" id="WP_229641863.1">
    <property type="nucleotide sequence ID" value="NZ_JADWDC010000054.1"/>
</dbReference>
<dbReference type="InterPro" id="IPR044643">
    <property type="entry name" value="TrpF_fam"/>
</dbReference>
<protein>
    <recommendedName>
        <fullName evidence="5 10">N-(5'-phosphoribosyl)anthranilate isomerase</fullName>
        <shortName evidence="10">PRAI</shortName>
        <ecNumber evidence="4 10">5.3.1.24</ecNumber>
    </recommendedName>
</protein>
<evidence type="ECO:0000256" key="4">
    <source>
        <dbReference type="ARBA" id="ARBA00012572"/>
    </source>
</evidence>
<dbReference type="Pfam" id="PF00697">
    <property type="entry name" value="PRAI"/>
    <property type="match status" value="1"/>
</dbReference>
<evidence type="ECO:0000256" key="1">
    <source>
        <dbReference type="ARBA" id="ARBA00001164"/>
    </source>
</evidence>
<dbReference type="CDD" id="cd00405">
    <property type="entry name" value="PRAI"/>
    <property type="match status" value="1"/>
</dbReference>
<evidence type="ECO:0000256" key="2">
    <source>
        <dbReference type="ARBA" id="ARBA00004664"/>
    </source>
</evidence>
<dbReference type="SUPFAM" id="SSF51366">
    <property type="entry name" value="Ribulose-phoshate binding barrel"/>
    <property type="match status" value="1"/>
</dbReference>
<dbReference type="HAMAP" id="MF_00135">
    <property type="entry name" value="PRAI"/>
    <property type="match status" value="1"/>
</dbReference>
<evidence type="ECO:0000256" key="8">
    <source>
        <dbReference type="ARBA" id="ARBA00023141"/>
    </source>
</evidence>
<evidence type="ECO:0000256" key="6">
    <source>
        <dbReference type="ARBA" id="ARBA00022605"/>
    </source>
</evidence>
<keyword evidence="9 10" id="KW-0413">Isomerase</keyword>
<keyword evidence="8 10" id="KW-0057">Aromatic amino acid biosynthesis</keyword>
<dbReference type="FunFam" id="3.20.20.70:FF:000075">
    <property type="entry name" value="Tryptophan biosynthesis protein TRP1"/>
    <property type="match status" value="1"/>
</dbReference>
<dbReference type="PANTHER" id="PTHR42894:SF1">
    <property type="entry name" value="N-(5'-PHOSPHORIBOSYL)ANTHRANILATE ISOMERASE"/>
    <property type="match status" value="1"/>
</dbReference>
<dbReference type="Gene3D" id="3.20.20.70">
    <property type="entry name" value="Aldolase class I"/>
    <property type="match status" value="1"/>
</dbReference>
<keyword evidence="6 10" id="KW-0028">Amino-acid biosynthesis</keyword>
<feature type="domain" description="N-(5'phosphoribosyl) anthranilate isomerase (PRAI)" evidence="11">
    <location>
        <begin position="3"/>
        <end position="205"/>
    </location>
</feature>
<reference evidence="12" key="1">
    <citation type="journal article" date="2021" name="Antonie Van Leeuwenhoek">
        <title>Draft genome and description of Waterburya agarophytonicola gen. nov. sp. nov. (Pleurocapsales, Cyanobacteria): a seaweed symbiont.</title>
        <authorList>
            <person name="Bonthond G."/>
            <person name="Shalygin S."/>
            <person name="Bayer T."/>
            <person name="Weinberger F."/>
        </authorList>
    </citation>
    <scope>NUCLEOTIDE SEQUENCE</scope>
    <source>
        <strain evidence="12">KI4</strain>
    </source>
</reference>
<comment type="pathway">
    <text evidence="2 10">Amino-acid biosynthesis; L-tryptophan biosynthesis; L-tryptophan from chorismate: step 3/5.</text>
</comment>